<evidence type="ECO:0000313" key="3">
    <source>
        <dbReference type="Proteomes" id="UP000063434"/>
    </source>
</evidence>
<comment type="caution">
    <text evidence="2">The sequence shown here is derived from an EMBL/GenBank/DDBJ whole genome shotgun (WGS) entry which is preliminary data.</text>
</comment>
<reference evidence="2 3" key="1">
    <citation type="submission" date="2015-05" db="EMBL/GenBank/DDBJ databases">
        <title>A genomic and transcriptomic approach to investigate the blue pigment phenotype in Pseudomonas fluorescens.</title>
        <authorList>
            <person name="Andreani N.A."/>
            <person name="Cardazzo B."/>
        </authorList>
    </citation>
    <scope>NUCLEOTIDE SEQUENCE [LARGE SCALE GENOMIC DNA]</scope>
    <source>
        <strain evidence="2 3">Ps_40</strain>
    </source>
</reference>
<dbReference type="EMBL" id="LCYC01000066">
    <property type="protein sequence ID" value="KWV69654.1"/>
    <property type="molecule type" value="Genomic_DNA"/>
</dbReference>
<dbReference type="RefSeq" id="WP_060766420.1">
    <property type="nucleotide sequence ID" value="NZ_LCYC01000066.1"/>
</dbReference>
<proteinExistence type="predicted"/>
<sequence length="247" mass="28256">MKDFVYIIEFGPKLVKIGRSRKPDLRVLNVSSASGRKSRRVWVSPPIMNAGDVERRAHASVGEFRGHGEWFNCPFDLAVERSSRLISEQDLWTDEKDDERSRKSRADFDSLIHHIFPSSSSGNKLNLDAEYRERFKREIFDRSIENYVSFLEVDSARGRIFDEQIALHERAVKSLDGLSIDTVCELIFLRALGSEEYLKATMMSGVYMGHVTENCMMVLGDAEKIPGMMDVIEQTARERLAARDMAK</sequence>
<protein>
    <submittedName>
        <fullName evidence="2">T5 domain protein</fullName>
    </submittedName>
</protein>
<dbReference type="InterPro" id="IPR018306">
    <property type="entry name" value="Phage_T5_Orf172_DNA-bd"/>
</dbReference>
<feature type="domain" description="Bacteriophage T5 Orf172 DNA-binding" evidence="1">
    <location>
        <begin position="9"/>
        <end position="85"/>
    </location>
</feature>
<dbReference type="PATRIC" id="fig|294.195.peg.6804"/>
<accession>A0A120FWA7</accession>
<dbReference type="SMART" id="SM00974">
    <property type="entry name" value="T5orf172"/>
    <property type="match status" value="1"/>
</dbReference>
<gene>
    <name evidence="2" type="ORF">PFL603g_06406</name>
</gene>
<name>A0A120FWA7_PSEFL</name>
<organism evidence="2 3">
    <name type="scientific">Pseudomonas fluorescens</name>
    <dbReference type="NCBI Taxonomy" id="294"/>
    <lineage>
        <taxon>Bacteria</taxon>
        <taxon>Pseudomonadati</taxon>
        <taxon>Pseudomonadota</taxon>
        <taxon>Gammaproteobacteria</taxon>
        <taxon>Pseudomonadales</taxon>
        <taxon>Pseudomonadaceae</taxon>
        <taxon>Pseudomonas</taxon>
    </lineage>
</organism>
<evidence type="ECO:0000313" key="2">
    <source>
        <dbReference type="EMBL" id="KWV69654.1"/>
    </source>
</evidence>
<dbReference type="Proteomes" id="UP000063434">
    <property type="component" value="Unassembled WGS sequence"/>
</dbReference>
<dbReference type="AlphaFoldDB" id="A0A120FWA7"/>
<evidence type="ECO:0000259" key="1">
    <source>
        <dbReference type="SMART" id="SM00974"/>
    </source>
</evidence>
<dbReference type="Pfam" id="PF13455">
    <property type="entry name" value="MUG113"/>
    <property type="match status" value="1"/>
</dbReference>